<evidence type="ECO:0000256" key="1">
    <source>
        <dbReference type="PROSITE-ProRule" id="PRU00169"/>
    </source>
</evidence>
<evidence type="ECO:0000259" key="2">
    <source>
        <dbReference type="PROSITE" id="PS50110"/>
    </source>
</evidence>
<dbReference type="Gene3D" id="3.40.50.2300">
    <property type="match status" value="1"/>
</dbReference>
<comment type="caution">
    <text evidence="3">The sequence shown here is derived from an EMBL/GenBank/DDBJ whole genome shotgun (WGS) entry which is preliminary data.</text>
</comment>
<evidence type="ECO:0000313" key="4">
    <source>
        <dbReference type="Proteomes" id="UP001055125"/>
    </source>
</evidence>
<proteinExistence type="predicted"/>
<feature type="domain" description="Response regulatory" evidence="2">
    <location>
        <begin position="13"/>
        <end position="69"/>
    </location>
</feature>
<keyword evidence="4" id="KW-1185">Reference proteome</keyword>
<dbReference type="Proteomes" id="UP001055125">
    <property type="component" value="Unassembled WGS sequence"/>
</dbReference>
<evidence type="ECO:0000313" key="3">
    <source>
        <dbReference type="EMBL" id="GJD93983.1"/>
    </source>
</evidence>
<sequence length="69" mass="7289">MIKASNKALNSESALIVEIEALIALNLINLLKDIKHHVHGPAAKSVQAKAFASATQPDLAFIDMNLPGA</sequence>
<organism evidence="3 4">
    <name type="scientific">Methylobacterium iners</name>
    <dbReference type="NCBI Taxonomy" id="418707"/>
    <lineage>
        <taxon>Bacteria</taxon>
        <taxon>Pseudomonadati</taxon>
        <taxon>Pseudomonadota</taxon>
        <taxon>Alphaproteobacteria</taxon>
        <taxon>Hyphomicrobiales</taxon>
        <taxon>Methylobacteriaceae</taxon>
        <taxon>Methylobacterium</taxon>
    </lineage>
</organism>
<dbReference type="InterPro" id="IPR011006">
    <property type="entry name" value="CheY-like_superfamily"/>
</dbReference>
<name>A0ABQ4RT85_9HYPH</name>
<dbReference type="PROSITE" id="PS50110">
    <property type="entry name" value="RESPONSE_REGULATORY"/>
    <property type="match status" value="1"/>
</dbReference>
<dbReference type="InterPro" id="IPR001789">
    <property type="entry name" value="Sig_transdc_resp-reg_receiver"/>
</dbReference>
<accession>A0ABQ4RT85</accession>
<keyword evidence="1" id="KW-0597">Phosphoprotein</keyword>
<dbReference type="SUPFAM" id="SSF52172">
    <property type="entry name" value="CheY-like"/>
    <property type="match status" value="1"/>
</dbReference>
<dbReference type="EMBL" id="BPQP01000017">
    <property type="protein sequence ID" value="GJD93983.1"/>
    <property type="molecule type" value="Genomic_DNA"/>
</dbReference>
<reference evidence="3" key="2">
    <citation type="submission" date="2021-08" db="EMBL/GenBank/DDBJ databases">
        <authorList>
            <person name="Tani A."/>
            <person name="Ola A."/>
            <person name="Ogura Y."/>
            <person name="Katsura K."/>
            <person name="Hayashi T."/>
        </authorList>
    </citation>
    <scope>NUCLEOTIDE SEQUENCE</scope>
    <source>
        <strain evidence="3">DSM 19015</strain>
    </source>
</reference>
<reference evidence="3" key="1">
    <citation type="journal article" date="2021" name="Front. Microbiol.">
        <title>Comprehensive Comparative Genomics and Phenotyping of Methylobacterium Species.</title>
        <authorList>
            <person name="Alessa O."/>
            <person name="Ogura Y."/>
            <person name="Fujitani Y."/>
            <person name="Takami H."/>
            <person name="Hayashi T."/>
            <person name="Sahin N."/>
            <person name="Tani A."/>
        </authorList>
    </citation>
    <scope>NUCLEOTIDE SEQUENCE</scope>
    <source>
        <strain evidence="3">DSM 19015</strain>
    </source>
</reference>
<feature type="modified residue" description="4-aspartylphosphate" evidence="1">
    <location>
        <position position="63"/>
    </location>
</feature>
<gene>
    <name evidence="3" type="ORF">OCOJLMKI_1181</name>
</gene>
<protein>
    <recommendedName>
        <fullName evidence="2">Response regulatory domain-containing protein</fullName>
    </recommendedName>
</protein>